<evidence type="ECO:0000256" key="2">
    <source>
        <dbReference type="SAM" id="Phobius"/>
    </source>
</evidence>
<sequence>MSADSCSIFRLGKEFTVQEKFVILFPYIVVALFTILGILVAIFCTELHAYQFLHKSMRNPMTFMVLWLQELALEFMSGLASVIFFISSILFIENTKRSLDMRAEALRKLKPMDTIVPEQLILQCVTNQLLIQTFNEGYATALYVFKIVLLFVSISTGYVGIKLFSHNLAIAVFLMFASFYAAAGFAAGFGNAFALAEYTNIIKTELMLRLKFIDGRKTVWCKKRITAIAESNSGFCSGILLTSYLVLTAAHCFITTDESLVKVLVGKHSPENIRALIRHLIFHQEYDPYTMQHDIPLLELQTSVDAGVTIQFGHLPQSVVSKRLSEKGRNVMAPSHVAMGSVSLGILDMTAMTTAGTVPMRNQEGLPKRRNFRNVIFGVSKTKQHSRQSEGAEHVQVFNHNFDSKSGVVNQTNGDDVHFKFDASNYRCNYVVNVSFRDLNNQYKVPGTSSNVPDILQIRVLDMVYISPDLRWAHLMT</sequence>
<dbReference type="EMBL" id="CAJVCH010550464">
    <property type="protein sequence ID" value="CAG7829186.1"/>
    <property type="molecule type" value="Genomic_DNA"/>
</dbReference>
<dbReference type="GO" id="GO:0004252">
    <property type="term" value="F:serine-type endopeptidase activity"/>
    <property type="evidence" value="ECO:0007669"/>
    <property type="project" value="InterPro"/>
</dbReference>
<dbReference type="PANTHER" id="PTHR24252:SF7">
    <property type="entry name" value="HYALIN"/>
    <property type="match status" value="1"/>
</dbReference>
<comment type="caution">
    <text evidence="4">The sequence shown here is derived from an EMBL/GenBank/DDBJ whole genome shotgun (WGS) entry which is preliminary data.</text>
</comment>
<gene>
    <name evidence="4" type="ORF">AFUS01_LOCUS39061</name>
</gene>
<dbReference type="OrthoDB" id="5565075at2759"/>
<feature type="transmembrane region" description="Helical" evidence="2">
    <location>
        <begin position="168"/>
        <end position="189"/>
    </location>
</feature>
<feature type="transmembrane region" description="Helical" evidence="2">
    <location>
        <begin position="24"/>
        <end position="50"/>
    </location>
</feature>
<protein>
    <recommendedName>
        <fullName evidence="3">Peptidase S1 domain-containing protein</fullName>
    </recommendedName>
</protein>
<feature type="transmembrane region" description="Helical" evidence="2">
    <location>
        <begin position="71"/>
        <end position="92"/>
    </location>
</feature>
<dbReference type="AlphaFoldDB" id="A0A8J2Q0T6"/>
<dbReference type="PROSITE" id="PS50240">
    <property type="entry name" value="TRYPSIN_DOM"/>
    <property type="match status" value="1"/>
</dbReference>
<evidence type="ECO:0000313" key="4">
    <source>
        <dbReference type="EMBL" id="CAG7829186.1"/>
    </source>
</evidence>
<organism evidence="4 5">
    <name type="scientific">Allacma fusca</name>
    <dbReference type="NCBI Taxonomy" id="39272"/>
    <lineage>
        <taxon>Eukaryota</taxon>
        <taxon>Metazoa</taxon>
        <taxon>Ecdysozoa</taxon>
        <taxon>Arthropoda</taxon>
        <taxon>Hexapoda</taxon>
        <taxon>Collembola</taxon>
        <taxon>Symphypleona</taxon>
        <taxon>Sminthuridae</taxon>
        <taxon>Allacma</taxon>
    </lineage>
</organism>
<name>A0A8J2Q0T6_9HEXA</name>
<evidence type="ECO:0000313" key="5">
    <source>
        <dbReference type="Proteomes" id="UP000708208"/>
    </source>
</evidence>
<dbReference type="Pfam" id="PF00089">
    <property type="entry name" value="Trypsin"/>
    <property type="match status" value="1"/>
</dbReference>
<feature type="domain" description="Peptidase S1" evidence="3">
    <location>
        <begin position="235"/>
        <end position="477"/>
    </location>
</feature>
<dbReference type="GO" id="GO:0006508">
    <property type="term" value="P:proteolysis"/>
    <property type="evidence" value="ECO:0007669"/>
    <property type="project" value="InterPro"/>
</dbReference>
<feature type="transmembrane region" description="Helical" evidence="2">
    <location>
        <begin position="140"/>
        <end position="161"/>
    </location>
</feature>
<keyword evidence="5" id="KW-1185">Reference proteome</keyword>
<evidence type="ECO:0000259" key="3">
    <source>
        <dbReference type="PROSITE" id="PS50240"/>
    </source>
</evidence>
<keyword evidence="2" id="KW-0812">Transmembrane</keyword>
<dbReference type="InterPro" id="IPR018114">
    <property type="entry name" value="TRYPSIN_HIS"/>
</dbReference>
<keyword evidence="2" id="KW-1133">Transmembrane helix</keyword>
<dbReference type="InterPro" id="IPR001254">
    <property type="entry name" value="Trypsin_dom"/>
</dbReference>
<accession>A0A8J2Q0T6</accession>
<proteinExistence type="predicted"/>
<keyword evidence="2" id="KW-0472">Membrane</keyword>
<evidence type="ECO:0000256" key="1">
    <source>
        <dbReference type="ARBA" id="ARBA00023157"/>
    </source>
</evidence>
<dbReference type="PROSITE" id="PS00134">
    <property type="entry name" value="TRYPSIN_HIS"/>
    <property type="match status" value="1"/>
</dbReference>
<dbReference type="Proteomes" id="UP000708208">
    <property type="component" value="Unassembled WGS sequence"/>
</dbReference>
<dbReference type="PANTHER" id="PTHR24252">
    <property type="entry name" value="ACROSIN-RELATED"/>
    <property type="match status" value="1"/>
</dbReference>
<reference evidence="4" key="1">
    <citation type="submission" date="2021-06" db="EMBL/GenBank/DDBJ databases">
        <authorList>
            <person name="Hodson N. C."/>
            <person name="Mongue J. A."/>
            <person name="Jaron S. K."/>
        </authorList>
    </citation>
    <scope>NUCLEOTIDE SEQUENCE</scope>
</reference>
<keyword evidence="1" id="KW-1015">Disulfide bond</keyword>